<reference evidence="2 3" key="1">
    <citation type="journal article" date="2022" name="Genome Biol. Evol.">
        <title>Host diet, physiology and behaviors set the stage for Lachnospiraceae cladogenesis.</title>
        <authorList>
            <person name="Vera-Ponce De Leon A."/>
            <person name="Schneider M."/>
            <person name="Jahnes B.C."/>
            <person name="Sadowski V."/>
            <person name="Camuy-Velez L.A."/>
            <person name="Duan J."/>
            <person name="Sabree Z.L."/>
        </authorList>
    </citation>
    <scope>NUCLEOTIDE SEQUENCE [LARGE SCALE GENOMIC DNA]</scope>
    <source>
        <strain evidence="2 3">PAL227</strain>
    </source>
</reference>
<dbReference type="Proteomes" id="UP001523565">
    <property type="component" value="Unassembled WGS sequence"/>
</dbReference>
<dbReference type="SUPFAM" id="SSF55718">
    <property type="entry name" value="SCP-like"/>
    <property type="match status" value="1"/>
</dbReference>
<dbReference type="RefSeq" id="WP_262068972.1">
    <property type="nucleotide sequence ID" value="NZ_JAMXOC010000009.1"/>
</dbReference>
<dbReference type="InterPro" id="IPR000182">
    <property type="entry name" value="GNAT_dom"/>
</dbReference>
<dbReference type="InterPro" id="IPR036527">
    <property type="entry name" value="SCP2_sterol-bd_dom_sf"/>
</dbReference>
<name>A0ABT1EHB4_9FIRM</name>
<protein>
    <submittedName>
        <fullName evidence="2">GNAT family N-acetyltransferase</fullName>
    </submittedName>
</protein>
<dbReference type="Gene3D" id="3.40.630.30">
    <property type="match status" value="1"/>
</dbReference>
<organism evidence="2 3">
    <name type="scientific">Ohessyouella blattaphilus</name>
    <dbReference type="NCBI Taxonomy" id="2949333"/>
    <lineage>
        <taxon>Bacteria</taxon>
        <taxon>Bacillati</taxon>
        <taxon>Bacillota</taxon>
        <taxon>Clostridia</taxon>
        <taxon>Lachnospirales</taxon>
        <taxon>Lachnospiraceae</taxon>
        <taxon>Ohessyouella</taxon>
    </lineage>
</organism>
<evidence type="ECO:0000313" key="2">
    <source>
        <dbReference type="EMBL" id="MCP1110090.1"/>
    </source>
</evidence>
<evidence type="ECO:0000259" key="1">
    <source>
        <dbReference type="PROSITE" id="PS51186"/>
    </source>
</evidence>
<dbReference type="InterPro" id="IPR051554">
    <property type="entry name" value="Acetyltransferase_Eis"/>
</dbReference>
<gene>
    <name evidence="2" type="ORF">NK118_07485</name>
</gene>
<dbReference type="Pfam" id="PF13527">
    <property type="entry name" value="Acetyltransf_9"/>
    <property type="match status" value="1"/>
</dbReference>
<feature type="domain" description="N-acetyltransferase" evidence="1">
    <location>
        <begin position="3"/>
        <end position="143"/>
    </location>
</feature>
<accession>A0ABT1EHB4</accession>
<dbReference type="InterPro" id="IPR016181">
    <property type="entry name" value="Acyl_CoA_acyltransferase"/>
</dbReference>
<dbReference type="EMBL" id="JAMZFV010000009">
    <property type="protein sequence ID" value="MCP1110090.1"/>
    <property type="molecule type" value="Genomic_DNA"/>
</dbReference>
<dbReference type="SUPFAM" id="SSF55729">
    <property type="entry name" value="Acyl-CoA N-acyltransferases (Nat)"/>
    <property type="match status" value="1"/>
</dbReference>
<evidence type="ECO:0000313" key="3">
    <source>
        <dbReference type="Proteomes" id="UP001523565"/>
    </source>
</evidence>
<proteinExistence type="predicted"/>
<dbReference type="Gene3D" id="3.30.1050.10">
    <property type="entry name" value="SCP2 sterol-binding domain"/>
    <property type="match status" value="1"/>
</dbReference>
<dbReference type="PROSITE" id="PS51186">
    <property type="entry name" value="GNAT"/>
    <property type="match status" value="1"/>
</dbReference>
<keyword evidence="3" id="KW-1185">Reference proteome</keyword>
<dbReference type="PANTHER" id="PTHR37817">
    <property type="entry name" value="N-ACETYLTRANSFERASE EIS"/>
    <property type="match status" value="1"/>
</dbReference>
<dbReference type="CDD" id="cd04301">
    <property type="entry name" value="NAT_SF"/>
    <property type="match status" value="1"/>
</dbReference>
<dbReference type="PANTHER" id="PTHR37817:SF1">
    <property type="entry name" value="N-ACETYLTRANSFERASE EIS"/>
    <property type="match status" value="1"/>
</dbReference>
<sequence>MSEKVRKLALSEHKRTRELYESVFPEDSASFVDYYYQEKVIDNSIYVIEEDNRIVSMIHLNPYAAMIGGVPCTIHYIVAVATAKEYRHRGYMRKLLETVMADLRREGELITYLMPVAEAIYSPYEFYTVYRKKWEYLSRETARTEGYEALTDKEIPTLVEQANTYFKERYQVYTVRSERYYQRLLKEYASDGGKLLVKKADGKILKGGILLAGEGFKETVIMIRILDVKRLLSLLKLKSLVALCFEVVDNDIKENNLCLTITGTEYSGCMLMESPRENREGVIPIGVLCGFVFGALSVSELAEQEGVSLSERLKGELEKIIPLKEIMLDEVV</sequence>
<comment type="caution">
    <text evidence="2">The sequence shown here is derived from an EMBL/GenBank/DDBJ whole genome shotgun (WGS) entry which is preliminary data.</text>
</comment>